<evidence type="ECO:0000313" key="1">
    <source>
        <dbReference type="EMBL" id="GFS95571.1"/>
    </source>
</evidence>
<dbReference type="AlphaFoldDB" id="A0A8X6N5Q1"/>
<dbReference type="GO" id="GO:0003676">
    <property type="term" value="F:nucleic acid binding"/>
    <property type="evidence" value="ECO:0007669"/>
    <property type="project" value="InterPro"/>
</dbReference>
<dbReference type="EMBL" id="BMAW01100551">
    <property type="protein sequence ID" value="GFS95571.1"/>
    <property type="molecule type" value="Genomic_DNA"/>
</dbReference>
<proteinExistence type="predicted"/>
<comment type="caution">
    <text evidence="1">The sequence shown here is derived from an EMBL/GenBank/DDBJ whole genome shotgun (WGS) entry which is preliminary data.</text>
</comment>
<evidence type="ECO:0000313" key="2">
    <source>
        <dbReference type="Proteomes" id="UP000887013"/>
    </source>
</evidence>
<gene>
    <name evidence="1" type="primary">AVEN_208136_1</name>
    <name evidence="1" type="ORF">NPIL_412971</name>
</gene>
<dbReference type="Proteomes" id="UP000887013">
    <property type="component" value="Unassembled WGS sequence"/>
</dbReference>
<protein>
    <submittedName>
        <fullName evidence="1">Integrase catalytic domain-containing protein</fullName>
    </submittedName>
</protein>
<sequence length="186" mass="21208">MIKPYHKRAELVNLRIAEDTPEIEDLDQNISLIDSEPTLFEFEEIRESSTLSDRLNKQQIQQLHGMLINFSNTFSKKPGLFAPFTTTGINFAGSVNIRRLKSRDTAYIGLFTCTTTRALHIELLSDLTTDKFLLAHQRFVGCKELPHTIFTGNATTFHATNKELVLIWQALSSAKIQQYYAQNDIT</sequence>
<organism evidence="1 2">
    <name type="scientific">Nephila pilipes</name>
    <name type="common">Giant wood spider</name>
    <name type="synonym">Nephila maculata</name>
    <dbReference type="NCBI Taxonomy" id="299642"/>
    <lineage>
        <taxon>Eukaryota</taxon>
        <taxon>Metazoa</taxon>
        <taxon>Ecdysozoa</taxon>
        <taxon>Arthropoda</taxon>
        <taxon>Chelicerata</taxon>
        <taxon>Arachnida</taxon>
        <taxon>Araneae</taxon>
        <taxon>Araneomorphae</taxon>
        <taxon>Entelegynae</taxon>
        <taxon>Araneoidea</taxon>
        <taxon>Nephilidae</taxon>
        <taxon>Nephila</taxon>
    </lineage>
</organism>
<name>A0A8X6N5Q1_NEPPI</name>
<dbReference type="OrthoDB" id="5919196at2759"/>
<keyword evidence="2" id="KW-1185">Reference proteome</keyword>
<accession>A0A8X6N5Q1</accession>
<dbReference type="Gene3D" id="3.30.420.10">
    <property type="entry name" value="Ribonuclease H-like superfamily/Ribonuclease H"/>
    <property type="match status" value="1"/>
</dbReference>
<dbReference type="InterPro" id="IPR036397">
    <property type="entry name" value="RNaseH_sf"/>
</dbReference>
<dbReference type="PANTHER" id="PTHR47331:SF2">
    <property type="match status" value="1"/>
</dbReference>
<dbReference type="PANTHER" id="PTHR47331">
    <property type="entry name" value="PHD-TYPE DOMAIN-CONTAINING PROTEIN"/>
    <property type="match status" value="1"/>
</dbReference>
<reference evidence="1" key="1">
    <citation type="submission" date="2020-08" db="EMBL/GenBank/DDBJ databases">
        <title>Multicomponent nature underlies the extraordinary mechanical properties of spider dragline silk.</title>
        <authorList>
            <person name="Kono N."/>
            <person name="Nakamura H."/>
            <person name="Mori M."/>
            <person name="Yoshida Y."/>
            <person name="Ohtoshi R."/>
            <person name="Malay A.D."/>
            <person name="Moran D.A.P."/>
            <person name="Tomita M."/>
            <person name="Numata K."/>
            <person name="Arakawa K."/>
        </authorList>
    </citation>
    <scope>NUCLEOTIDE SEQUENCE</scope>
</reference>